<gene>
    <name evidence="1" type="ORF">NCTC11645_02977</name>
</gene>
<reference evidence="1 2" key="1">
    <citation type="submission" date="2018-06" db="EMBL/GenBank/DDBJ databases">
        <authorList>
            <consortium name="Pathogen Informatics"/>
            <person name="Doyle S."/>
        </authorList>
    </citation>
    <scope>NUCLEOTIDE SEQUENCE [LARGE SCALE GENOMIC DNA]</scope>
    <source>
        <strain evidence="1 2">NCTC11645</strain>
    </source>
</reference>
<dbReference type="GeneID" id="58896235"/>
<dbReference type="InterPro" id="IPR036692">
    <property type="entry name" value="Shew3726-like_sf"/>
</dbReference>
<dbReference type="Proteomes" id="UP000254512">
    <property type="component" value="Unassembled WGS sequence"/>
</dbReference>
<dbReference type="AlphaFoldDB" id="A0A377HQR3"/>
<proteinExistence type="predicted"/>
<name>A0A377HQR3_GRIHO</name>
<dbReference type="KEGG" id="gho:AL542_09900"/>
<dbReference type="Gene3D" id="3.30.160.140">
    <property type="entry name" value="Shew3726-like"/>
    <property type="match status" value="1"/>
</dbReference>
<evidence type="ECO:0000313" key="2">
    <source>
        <dbReference type="Proteomes" id="UP000254512"/>
    </source>
</evidence>
<organism evidence="1 2">
    <name type="scientific">Grimontia hollisae</name>
    <name type="common">Vibrio hollisae</name>
    <dbReference type="NCBI Taxonomy" id="673"/>
    <lineage>
        <taxon>Bacteria</taxon>
        <taxon>Pseudomonadati</taxon>
        <taxon>Pseudomonadota</taxon>
        <taxon>Gammaproteobacteria</taxon>
        <taxon>Vibrionales</taxon>
        <taxon>Vibrionaceae</taxon>
        <taxon>Grimontia</taxon>
    </lineage>
</organism>
<dbReference type="RefSeq" id="WP_005500689.1">
    <property type="nucleotide sequence ID" value="NZ_CABMOB010000001.1"/>
</dbReference>
<dbReference type="Pfam" id="PF07369">
    <property type="entry name" value="DUF1488"/>
    <property type="match status" value="1"/>
</dbReference>
<dbReference type="STRING" id="673.AL542_09900"/>
<dbReference type="InterPro" id="IPR009962">
    <property type="entry name" value="DUF1488"/>
</dbReference>
<dbReference type="PROSITE" id="PS51257">
    <property type="entry name" value="PROKAR_LIPOPROTEIN"/>
    <property type="match status" value="1"/>
</dbReference>
<sequence length="87" mass="10064">MNQRILFPDLHHFDHEKQAVCFQAQQSGALIACFIRVEDLEKRTQSTLPTEQAILAAFCEYRFDLEELAESAIEDEDFNADGEIWIC</sequence>
<evidence type="ECO:0000313" key="1">
    <source>
        <dbReference type="EMBL" id="STO58527.1"/>
    </source>
</evidence>
<dbReference type="SUPFAM" id="SSF160272">
    <property type="entry name" value="Shew3726-like"/>
    <property type="match status" value="1"/>
</dbReference>
<dbReference type="EMBL" id="UGHD01000002">
    <property type="protein sequence ID" value="STO58527.1"/>
    <property type="molecule type" value="Genomic_DNA"/>
</dbReference>
<accession>A0A377HQR3</accession>
<protein>
    <submittedName>
        <fullName evidence="1">Protein of uncharacterized function (DUF1488)</fullName>
    </submittedName>
</protein>